<dbReference type="Proteomes" id="UP000077266">
    <property type="component" value="Unassembled WGS sequence"/>
</dbReference>
<protein>
    <recommendedName>
        <fullName evidence="11">NADH dehydrogenase [ubiquinone] 1 alpha subcomplex subunit 13</fullName>
    </recommendedName>
</protein>
<keyword evidence="6 11" id="KW-0999">Mitochondrion inner membrane</keyword>
<keyword evidence="8 11" id="KW-1133">Transmembrane helix</keyword>
<dbReference type="InterPro" id="IPR009346">
    <property type="entry name" value="GRIM-19"/>
</dbReference>
<comment type="function">
    <text evidence="11">Complex I functions in the transfer of electrons from NADH to the respiratory chain. Accessory subunit of the mitochondrial membrane respiratory chain NADH dehydrogenase (Complex I), that is believed not to be involved in catalysis.</text>
</comment>
<dbReference type="GO" id="GO:0045271">
    <property type="term" value="C:respiratory chain complex I"/>
    <property type="evidence" value="ECO:0007669"/>
    <property type="project" value="UniProtKB-UniRule"/>
</dbReference>
<evidence type="ECO:0000313" key="12">
    <source>
        <dbReference type="EMBL" id="KZW03849.1"/>
    </source>
</evidence>
<dbReference type="Pfam" id="PF06212">
    <property type="entry name" value="GRIM-19"/>
    <property type="match status" value="1"/>
</dbReference>
<dbReference type="PANTHER" id="PTHR12966">
    <property type="entry name" value="NADH DEHYDROGENASE UBIQUINONE 1 ALPHA SUBCOMPLEX SUBUNIT 13"/>
    <property type="match status" value="1"/>
</dbReference>
<feature type="transmembrane region" description="Helical" evidence="11">
    <location>
        <begin position="22"/>
        <end position="42"/>
    </location>
</feature>
<dbReference type="GO" id="GO:0005743">
    <property type="term" value="C:mitochondrial inner membrane"/>
    <property type="evidence" value="ECO:0007669"/>
    <property type="project" value="UniProtKB-SubCell"/>
</dbReference>
<keyword evidence="9 11" id="KW-0496">Mitochondrion</keyword>
<comment type="subcellular location">
    <subcellularLocation>
        <location evidence="1 11">Mitochondrion inner membrane</location>
        <topology evidence="1 11">Single-pass membrane protein</topology>
        <orientation evidence="1 11">Matrix side</orientation>
    </subcellularLocation>
</comment>
<keyword evidence="5 11" id="KW-0812">Transmembrane</keyword>
<evidence type="ECO:0000256" key="10">
    <source>
        <dbReference type="ARBA" id="ARBA00023136"/>
    </source>
</evidence>
<proteinExistence type="inferred from homology"/>
<organism evidence="12 13">
    <name type="scientific">Exidia glandulosa HHB12029</name>
    <dbReference type="NCBI Taxonomy" id="1314781"/>
    <lineage>
        <taxon>Eukaryota</taxon>
        <taxon>Fungi</taxon>
        <taxon>Dikarya</taxon>
        <taxon>Basidiomycota</taxon>
        <taxon>Agaricomycotina</taxon>
        <taxon>Agaricomycetes</taxon>
        <taxon>Auriculariales</taxon>
        <taxon>Exidiaceae</taxon>
        <taxon>Exidia</taxon>
    </lineage>
</organism>
<evidence type="ECO:0000256" key="11">
    <source>
        <dbReference type="RuleBase" id="RU368034"/>
    </source>
</evidence>
<keyword evidence="4 11" id="KW-0679">Respiratory chain</keyword>
<sequence>MPPAGGFETLRYKRNLPTRGPSAYAILAGVTASVLYGCYVVAKARIEQKELEREKAWSRIYLTPLLMAEADRDTYRRQQIANAREAAIMSKVPGWSVRSVQLLRRPTC</sequence>
<evidence type="ECO:0000256" key="1">
    <source>
        <dbReference type="ARBA" id="ARBA00004298"/>
    </source>
</evidence>
<evidence type="ECO:0000313" key="13">
    <source>
        <dbReference type="Proteomes" id="UP000077266"/>
    </source>
</evidence>
<keyword evidence="7 11" id="KW-0249">Electron transport</keyword>
<dbReference type="STRING" id="1314781.A0A165QN73"/>
<dbReference type="AlphaFoldDB" id="A0A165QN73"/>
<evidence type="ECO:0000256" key="4">
    <source>
        <dbReference type="ARBA" id="ARBA00022660"/>
    </source>
</evidence>
<evidence type="ECO:0000256" key="2">
    <source>
        <dbReference type="ARBA" id="ARBA00007312"/>
    </source>
</evidence>
<evidence type="ECO:0000256" key="8">
    <source>
        <dbReference type="ARBA" id="ARBA00022989"/>
    </source>
</evidence>
<evidence type="ECO:0000256" key="6">
    <source>
        <dbReference type="ARBA" id="ARBA00022792"/>
    </source>
</evidence>
<dbReference type="PANTHER" id="PTHR12966:SF0">
    <property type="entry name" value="NADH DEHYDROGENASE [UBIQUINONE] 1 ALPHA SUBCOMPLEX SUBUNIT 13"/>
    <property type="match status" value="1"/>
</dbReference>
<evidence type="ECO:0000256" key="3">
    <source>
        <dbReference type="ARBA" id="ARBA00022448"/>
    </source>
</evidence>
<dbReference type="InParanoid" id="A0A165QN73"/>
<evidence type="ECO:0000256" key="7">
    <source>
        <dbReference type="ARBA" id="ARBA00022982"/>
    </source>
</evidence>
<comment type="similarity">
    <text evidence="2 11">Belongs to the complex I NDUFA13 subunit family.</text>
</comment>
<keyword evidence="10 11" id="KW-0472">Membrane</keyword>
<gene>
    <name evidence="12" type="ORF">EXIGLDRAFT_635180</name>
</gene>
<evidence type="ECO:0000256" key="5">
    <source>
        <dbReference type="ARBA" id="ARBA00022692"/>
    </source>
</evidence>
<reference evidence="12 13" key="1">
    <citation type="journal article" date="2016" name="Mol. Biol. Evol.">
        <title>Comparative Genomics of Early-Diverging Mushroom-Forming Fungi Provides Insights into the Origins of Lignocellulose Decay Capabilities.</title>
        <authorList>
            <person name="Nagy L.G."/>
            <person name="Riley R."/>
            <person name="Tritt A."/>
            <person name="Adam C."/>
            <person name="Daum C."/>
            <person name="Floudas D."/>
            <person name="Sun H."/>
            <person name="Yadav J.S."/>
            <person name="Pangilinan J."/>
            <person name="Larsson K.H."/>
            <person name="Matsuura K."/>
            <person name="Barry K."/>
            <person name="Labutti K."/>
            <person name="Kuo R."/>
            <person name="Ohm R.A."/>
            <person name="Bhattacharya S.S."/>
            <person name="Shirouzu T."/>
            <person name="Yoshinaga Y."/>
            <person name="Martin F.M."/>
            <person name="Grigoriev I.V."/>
            <person name="Hibbett D.S."/>
        </authorList>
    </citation>
    <scope>NUCLEOTIDE SEQUENCE [LARGE SCALE GENOMIC DNA]</scope>
    <source>
        <strain evidence="12 13">HHB12029</strain>
    </source>
</reference>
<dbReference type="EMBL" id="KV425882">
    <property type="protein sequence ID" value="KZW03849.1"/>
    <property type="molecule type" value="Genomic_DNA"/>
</dbReference>
<dbReference type="OrthoDB" id="3308at2759"/>
<name>A0A165QN73_EXIGL</name>
<evidence type="ECO:0000256" key="9">
    <source>
        <dbReference type="ARBA" id="ARBA00023128"/>
    </source>
</evidence>
<keyword evidence="3 11" id="KW-0813">Transport</keyword>
<keyword evidence="13" id="KW-1185">Reference proteome</keyword>
<accession>A0A165QN73</accession>